<keyword evidence="3" id="KW-1185">Reference proteome</keyword>
<proteinExistence type="predicted"/>
<dbReference type="Proteomes" id="UP000255367">
    <property type="component" value="Unassembled WGS sequence"/>
</dbReference>
<gene>
    <name evidence="2" type="ORF">NCTC12020_01936</name>
</gene>
<accession>A0A380NMU7</accession>
<sequence length="85" mass="9931">MFSLELKILICFVWALIVFLVVALIIGPERKALWFKRREKYSFFNRRGFISEILFYGYPNTKEGIFLTTGMALAIAVVAYILYLL</sequence>
<organism evidence="2 3">
    <name type="scientific">Veillonella criceti</name>
    <dbReference type="NCBI Taxonomy" id="103891"/>
    <lineage>
        <taxon>Bacteria</taxon>
        <taxon>Bacillati</taxon>
        <taxon>Bacillota</taxon>
        <taxon>Negativicutes</taxon>
        <taxon>Veillonellales</taxon>
        <taxon>Veillonellaceae</taxon>
        <taxon>Veillonella</taxon>
    </lineage>
</organism>
<name>A0A380NMU7_9FIRM</name>
<keyword evidence="1" id="KW-0472">Membrane</keyword>
<protein>
    <submittedName>
        <fullName evidence="2">Uncharacterized protein</fullName>
    </submittedName>
</protein>
<evidence type="ECO:0000313" key="3">
    <source>
        <dbReference type="Proteomes" id="UP000255367"/>
    </source>
</evidence>
<dbReference type="OrthoDB" id="1683251at2"/>
<feature type="transmembrane region" description="Helical" evidence="1">
    <location>
        <begin position="6"/>
        <end position="27"/>
    </location>
</feature>
<evidence type="ECO:0000313" key="2">
    <source>
        <dbReference type="EMBL" id="SUP44982.1"/>
    </source>
</evidence>
<feature type="transmembrane region" description="Helical" evidence="1">
    <location>
        <begin position="64"/>
        <end position="83"/>
    </location>
</feature>
<evidence type="ECO:0000256" key="1">
    <source>
        <dbReference type="SAM" id="Phobius"/>
    </source>
</evidence>
<keyword evidence="1" id="KW-1133">Transmembrane helix</keyword>
<dbReference type="RefSeq" id="WP_115310998.1">
    <property type="nucleotide sequence ID" value="NZ_UHIO01000001.1"/>
</dbReference>
<reference evidence="2 3" key="1">
    <citation type="submission" date="2018-06" db="EMBL/GenBank/DDBJ databases">
        <authorList>
            <consortium name="Pathogen Informatics"/>
            <person name="Doyle S."/>
        </authorList>
    </citation>
    <scope>NUCLEOTIDE SEQUENCE [LARGE SCALE GENOMIC DNA]</scope>
    <source>
        <strain evidence="2 3">NCTC12020</strain>
    </source>
</reference>
<dbReference type="AlphaFoldDB" id="A0A380NMU7"/>
<dbReference type="EMBL" id="UHIO01000001">
    <property type="protein sequence ID" value="SUP44982.1"/>
    <property type="molecule type" value="Genomic_DNA"/>
</dbReference>
<keyword evidence="1" id="KW-0812">Transmembrane</keyword>